<dbReference type="AlphaFoldDB" id="X1CC48"/>
<dbReference type="InterPro" id="IPR029057">
    <property type="entry name" value="PRTase-like"/>
</dbReference>
<accession>X1CC48</accession>
<comment type="caution">
    <text evidence="1">The sequence shown here is derived from an EMBL/GenBank/DDBJ whole genome shotgun (WGS) entry which is preliminary data.</text>
</comment>
<reference evidence="1" key="1">
    <citation type="journal article" date="2014" name="Front. Microbiol.">
        <title>High frequency of phylogenetically diverse reductive dehalogenase-homologous genes in deep subseafloor sedimentary metagenomes.</title>
        <authorList>
            <person name="Kawai M."/>
            <person name="Futagami T."/>
            <person name="Toyoda A."/>
            <person name="Takaki Y."/>
            <person name="Nishi S."/>
            <person name="Hori S."/>
            <person name="Arai W."/>
            <person name="Tsubouchi T."/>
            <person name="Morono Y."/>
            <person name="Uchiyama I."/>
            <person name="Ito T."/>
            <person name="Fujiyama A."/>
            <person name="Inagaki F."/>
            <person name="Takami H."/>
        </authorList>
    </citation>
    <scope>NUCLEOTIDE SEQUENCE</scope>
    <source>
        <strain evidence="1">Expedition CK06-06</strain>
    </source>
</reference>
<evidence type="ECO:0000313" key="1">
    <source>
        <dbReference type="EMBL" id="GAH05811.1"/>
    </source>
</evidence>
<gene>
    <name evidence="1" type="ORF">S01H4_60680</name>
</gene>
<proteinExistence type="predicted"/>
<evidence type="ECO:0008006" key="2">
    <source>
        <dbReference type="Google" id="ProtNLM"/>
    </source>
</evidence>
<dbReference type="Gene3D" id="3.40.50.2020">
    <property type="match status" value="1"/>
</dbReference>
<protein>
    <recommendedName>
        <fullName evidence="2">Adenine phosphoribosyltransferase</fullName>
    </recommendedName>
</protein>
<feature type="non-terminal residue" evidence="1">
    <location>
        <position position="1"/>
    </location>
</feature>
<name>X1CC48_9ZZZZ</name>
<dbReference type="EMBL" id="BART01035834">
    <property type="protein sequence ID" value="GAH05811.1"/>
    <property type="molecule type" value="Genomic_DNA"/>
</dbReference>
<organism evidence="1">
    <name type="scientific">marine sediment metagenome</name>
    <dbReference type="NCBI Taxonomy" id="412755"/>
    <lineage>
        <taxon>unclassified sequences</taxon>
        <taxon>metagenomes</taxon>
        <taxon>ecological metagenomes</taxon>
    </lineage>
</organism>
<sequence>IVELVFMIELTELKGREKLSGYPVFSLIRY</sequence>